<protein>
    <recommendedName>
        <fullName evidence="1">NADP-dependent oxidoreductase domain-containing protein</fullName>
    </recommendedName>
</protein>
<proteinExistence type="predicted"/>
<dbReference type="PROSITE" id="PS00063">
    <property type="entry name" value="ALDOKETO_REDUCTASE_3"/>
    <property type="match status" value="1"/>
</dbReference>
<dbReference type="InterPro" id="IPR020471">
    <property type="entry name" value="AKR"/>
</dbReference>
<keyword evidence="3" id="KW-1185">Reference proteome</keyword>
<dbReference type="PANTHER" id="PTHR11732">
    <property type="entry name" value="ALDO/KETO REDUCTASE"/>
    <property type="match status" value="1"/>
</dbReference>
<accession>A0A9P0CIH6</accession>
<dbReference type="OrthoDB" id="416253at2759"/>
<dbReference type="CDD" id="cd19071">
    <property type="entry name" value="AKR_AKR1-5-like"/>
    <property type="match status" value="1"/>
</dbReference>
<dbReference type="PRINTS" id="PR00069">
    <property type="entry name" value="ALDKETRDTASE"/>
</dbReference>
<dbReference type="EMBL" id="OV651823">
    <property type="protein sequence ID" value="CAH1101273.1"/>
    <property type="molecule type" value="Genomic_DNA"/>
</dbReference>
<evidence type="ECO:0000313" key="2">
    <source>
        <dbReference type="EMBL" id="CAH1101273.1"/>
    </source>
</evidence>
<name>A0A9P0CIH6_9CUCU</name>
<dbReference type="AlphaFoldDB" id="A0A9P0CIH6"/>
<gene>
    <name evidence="2" type="ORF">PSYICH_LOCUS2771</name>
</gene>
<dbReference type="InterPro" id="IPR018170">
    <property type="entry name" value="Aldo/ket_reductase_CS"/>
</dbReference>
<dbReference type="InterPro" id="IPR023210">
    <property type="entry name" value="NADP_OxRdtase_dom"/>
</dbReference>
<dbReference type="PROSITE" id="PS00062">
    <property type="entry name" value="ALDOKETO_REDUCTASE_2"/>
    <property type="match status" value="1"/>
</dbReference>
<reference evidence="2" key="1">
    <citation type="submission" date="2022-01" db="EMBL/GenBank/DDBJ databases">
        <authorList>
            <person name="King R."/>
        </authorList>
    </citation>
    <scope>NUCLEOTIDE SEQUENCE</scope>
</reference>
<dbReference type="GO" id="GO:0016491">
    <property type="term" value="F:oxidoreductase activity"/>
    <property type="evidence" value="ECO:0007669"/>
    <property type="project" value="InterPro"/>
</dbReference>
<organism evidence="2 3">
    <name type="scientific">Psylliodes chrysocephalus</name>
    <dbReference type="NCBI Taxonomy" id="3402493"/>
    <lineage>
        <taxon>Eukaryota</taxon>
        <taxon>Metazoa</taxon>
        <taxon>Ecdysozoa</taxon>
        <taxon>Arthropoda</taxon>
        <taxon>Hexapoda</taxon>
        <taxon>Insecta</taxon>
        <taxon>Pterygota</taxon>
        <taxon>Neoptera</taxon>
        <taxon>Endopterygota</taxon>
        <taxon>Coleoptera</taxon>
        <taxon>Polyphaga</taxon>
        <taxon>Cucujiformia</taxon>
        <taxon>Chrysomeloidea</taxon>
        <taxon>Chrysomelidae</taxon>
        <taxon>Galerucinae</taxon>
        <taxon>Alticini</taxon>
        <taxon>Psylliodes</taxon>
    </lineage>
</organism>
<feature type="domain" description="NADP-dependent oxidoreductase" evidence="1">
    <location>
        <begin position="2"/>
        <end position="196"/>
    </location>
</feature>
<dbReference type="InterPro" id="IPR036812">
    <property type="entry name" value="NAD(P)_OxRdtase_dom_sf"/>
</dbReference>
<sequence length="223" mass="25338">MSLDNLGLDYVDLYLIHCPIGMVETENVVEFEPHDHKGLWASMEKQVDQGRAKTIGVSNFNIKQIDNLLKFARIKPACNQIELHVFLQQPELVKFCQSHDIVVVAYSPIANPGYNKFLKRLGIEERKDLMNILTNPVISEIAKKHGKSNAQIALRFLVQKNIVVIPKSVSPARLKENFDLFSFSLDDAEIAKMEGLDVGEPARIVDWLIFPKIDEHPDYPFGK</sequence>
<evidence type="ECO:0000259" key="1">
    <source>
        <dbReference type="Pfam" id="PF00248"/>
    </source>
</evidence>
<dbReference type="Pfam" id="PF00248">
    <property type="entry name" value="Aldo_ket_red"/>
    <property type="match status" value="1"/>
</dbReference>
<evidence type="ECO:0000313" key="3">
    <source>
        <dbReference type="Proteomes" id="UP001153636"/>
    </source>
</evidence>
<dbReference type="Gene3D" id="3.20.20.100">
    <property type="entry name" value="NADP-dependent oxidoreductase domain"/>
    <property type="match status" value="1"/>
</dbReference>
<dbReference type="Proteomes" id="UP001153636">
    <property type="component" value="Chromosome 11"/>
</dbReference>
<dbReference type="SUPFAM" id="SSF51430">
    <property type="entry name" value="NAD(P)-linked oxidoreductase"/>
    <property type="match status" value="1"/>
</dbReference>